<sequence>MALNPTCVGTKYPPAHPYPVAAEAIRRFAEAVGDPAAVYVDPDAARALGHPDVVAPPTFPFIVVARAMHDVFRYEEIGFDPTYIVHGNQRFEYTRPVRAGDRLVTTLEITSAKTLRGRDVLGLRADLADADGAHVVTTHMTLVSMVPVDAAEGGAGDDAQG</sequence>
<evidence type="ECO:0000313" key="4">
    <source>
        <dbReference type="Proteomes" id="UP001165378"/>
    </source>
</evidence>
<name>A0AA41PZN4_9ACTN</name>
<dbReference type="SUPFAM" id="SSF54637">
    <property type="entry name" value="Thioesterase/thiol ester dehydrase-isomerase"/>
    <property type="match status" value="1"/>
</dbReference>
<dbReference type="Gene3D" id="3.10.129.10">
    <property type="entry name" value="Hotdog Thioesterase"/>
    <property type="match status" value="1"/>
</dbReference>
<dbReference type="EMBL" id="JAKFHA010000008">
    <property type="protein sequence ID" value="MCF2528835.1"/>
    <property type="molecule type" value="Genomic_DNA"/>
</dbReference>
<keyword evidence="4" id="KW-1185">Reference proteome</keyword>
<reference evidence="3" key="1">
    <citation type="submission" date="2022-01" db="EMBL/GenBank/DDBJ databases">
        <title>Genome-Based Taxonomic Classification of the Phylum Actinobacteria.</title>
        <authorList>
            <person name="Gao Y."/>
        </authorList>
    </citation>
    <scope>NUCLEOTIDE SEQUENCE</scope>
    <source>
        <strain evidence="3">KLBMP 8922</strain>
    </source>
</reference>
<proteinExistence type="inferred from homology"/>
<feature type="domain" description="FAS1-like dehydratase" evidence="2">
    <location>
        <begin position="8"/>
        <end position="137"/>
    </location>
</feature>
<organism evidence="3 4">
    <name type="scientific">Yinghuangia soli</name>
    <dbReference type="NCBI Taxonomy" id="2908204"/>
    <lineage>
        <taxon>Bacteria</taxon>
        <taxon>Bacillati</taxon>
        <taxon>Actinomycetota</taxon>
        <taxon>Actinomycetes</taxon>
        <taxon>Kitasatosporales</taxon>
        <taxon>Streptomycetaceae</taxon>
        <taxon>Yinghuangia</taxon>
    </lineage>
</organism>
<dbReference type="Proteomes" id="UP001165378">
    <property type="component" value="Unassembled WGS sequence"/>
</dbReference>
<evidence type="ECO:0000256" key="1">
    <source>
        <dbReference type="HAMAP-Rule" id="MF_00799"/>
    </source>
</evidence>
<gene>
    <name evidence="3" type="ORF">LZ495_16650</name>
</gene>
<dbReference type="AlphaFoldDB" id="A0AA41PZN4"/>
<dbReference type="PIRSF" id="PIRSF018072">
    <property type="entry name" value="UCP018072"/>
    <property type="match status" value="1"/>
</dbReference>
<evidence type="ECO:0000259" key="2">
    <source>
        <dbReference type="Pfam" id="PF13452"/>
    </source>
</evidence>
<accession>A0AA41PZN4</accession>
<protein>
    <recommendedName>
        <fullName evidence="1">UPF0336 protein LZ495_16650</fullName>
    </recommendedName>
</protein>
<comment type="similarity">
    <text evidence="1">Belongs to the UPF0336 family.</text>
</comment>
<dbReference type="InterPro" id="IPR039569">
    <property type="entry name" value="FAS1-like_DH_region"/>
</dbReference>
<dbReference type="HAMAP" id="MF_00799">
    <property type="entry name" value="UPF0336"/>
    <property type="match status" value="1"/>
</dbReference>
<dbReference type="InterPro" id="IPR016709">
    <property type="entry name" value="HadA-like"/>
</dbReference>
<dbReference type="CDD" id="cd03441">
    <property type="entry name" value="R_hydratase_like"/>
    <property type="match status" value="1"/>
</dbReference>
<dbReference type="RefSeq" id="WP_235053000.1">
    <property type="nucleotide sequence ID" value="NZ_JAKFHA010000008.1"/>
</dbReference>
<evidence type="ECO:0000313" key="3">
    <source>
        <dbReference type="EMBL" id="MCF2528835.1"/>
    </source>
</evidence>
<dbReference type="InterPro" id="IPR029069">
    <property type="entry name" value="HotDog_dom_sf"/>
</dbReference>
<comment type="caution">
    <text evidence="3">The sequence shown here is derived from an EMBL/GenBank/DDBJ whole genome shotgun (WGS) entry which is preliminary data.</text>
</comment>
<dbReference type="Pfam" id="PF13452">
    <property type="entry name" value="FAS1_DH_region"/>
    <property type="match status" value="1"/>
</dbReference>